<evidence type="ECO:0000256" key="6">
    <source>
        <dbReference type="ARBA" id="ARBA00023237"/>
    </source>
</evidence>
<protein>
    <submittedName>
        <fullName evidence="9">TonB-dependent receptor</fullName>
    </submittedName>
</protein>
<reference evidence="9" key="1">
    <citation type="submission" date="2023-07" db="EMBL/GenBank/DDBJ databases">
        <title>Two novel species in the genus Flavivirga.</title>
        <authorList>
            <person name="Kwon K."/>
        </authorList>
    </citation>
    <scope>NUCLEOTIDE SEQUENCE</scope>
    <source>
        <strain evidence="9">KCTC 52353</strain>
    </source>
</reference>
<dbReference type="InterPro" id="IPR023997">
    <property type="entry name" value="TonB-dep_OMP_SusC/RagA_CS"/>
</dbReference>
<evidence type="ECO:0000313" key="10">
    <source>
        <dbReference type="Proteomes" id="UP001176883"/>
    </source>
</evidence>
<evidence type="ECO:0000256" key="4">
    <source>
        <dbReference type="ARBA" id="ARBA00022692"/>
    </source>
</evidence>
<evidence type="ECO:0000256" key="5">
    <source>
        <dbReference type="ARBA" id="ARBA00023136"/>
    </source>
</evidence>
<dbReference type="InterPro" id="IPR037066">
    <property type="entry name" value="Plug_dom_sf"/>
</dbReference>
<gene>
    <name evidence="9" type="ORF">Q4Q35_12525</name>
</gene>
<accession>A0ABT8WBX2</accession>
<keyword evidence="3 7" id="KW-1134">Transmembrane beta strand</keyword>
<dbReference type="Gene3D" id="2.40.170.20">
    <property type="entry name" value="TonB-dependent receptor, beta-barrel domain"/>
    <property type="match status" value="1"/>
</dbReference>
<dbReference type="InterPro" id="IPR012910">
    <property type="entry name" value="Plug_dom"/>
</dbReference>
<dbReference type="Pfam" id="PF07715">
    <property type="entry name" value="Plug"/>
    <property type="match status" value="1"/>
</dbReference>
<dbReference type="EMBL" id="JAUOEK010000122">
    <property type="protein sequence ID" value="MDO5970634.1"/>
    <property type="molecule type" value="Genomic_DNA"/>
</dbReference>
<evidence type="ECO:0000256" key="2">
    <source>
        <dbReference type="ARBA" id="ARBA00022448"/>
    </source>
</evidence>
<dbReference type="InterPro" id="IPR036942">
    <property type="entry name" value="Beta-barrel_TonB_sf"/>
</dbReference>
<dbReference type="NCBIfam" id="TIGR04056">
    <property type="entry name" value="OMP_RagA_SusC"/>
    <property type="match status" value="1"/>
</dbReference>
<keyword evidence="4 7" id="KW-0812">Transmembrane</keyword>
<keyword evidence="10" id="KW-1185">Reference proteome</keyword>
<keyword evidence="5 7" id="KW-0472">Membrane</keyword>
<dbReference type="SUPFAM" id="SSF49464">
    <property type="entry name" value="Carboxypeptidase regulatory domain-like"/>
    <property type="match status" value="1"/>
</dbReference>
<comment type="subcellular location">
    <subcellularLocation>
        <location evidence="1 7">Cell outer membrane</location>
        <topology evidence="1 7">Multi-pass membrane protein</topology>
    </subcellularLocation>
</comment>
<evidence type="ECO:0000313" key="9">
    <source>
        <dbReference type="EMBL" id="MDO5970634.1"/>
    </source>
</evidence>
<dbReference type="Gene3D" id="2.170.130.10">
    <property type="entry name" value="TonB-dependent receptor, plug domain"/>
    <property type="match status" value="1"/>
</dbReference>
<dbReference type="RefSeq" id="WP_303278327.1">
    <property type="nucleotide sequence ID" value="NZ_JAUOEK010000122.1"/>
</dbReference>
<dbReference type="SUPFAM" id="SSF56935">
    <property type="entry name" value="Porins"/>
    <property type="match status" value="1"/>
</dbReference>
<evidence type="ECO:0000256" key="1">
    <source>
        <dbReference type="ARBA" id="ARBA00004571"/>
    </source>
</evidence>
<comment type="caution">
    <text evidence="9">The sequence shown here is derived from an EMBL/GenBank/DDBJ whole genome shotgun (WGS) entry which is preliminary data.</text>
</comment>
<evidence type="ECO:0000256" key="7">
    <source>
        <dbReference type="PROSITE-ProRule" id="PRU01360"/>
    </source>
</evidence>
<evidence type="ECO:0000259" key="8">
    <source>
        <dbReference type="Pfam" id="PF07715"/>
    </source>
</evidence>
<keyword evidence="2 7" id="KW-0813">Transport</keyword>
<name>A0ABT8WBX2_9FLAO</name>
<evidence type="ECO:0000256" key="3">
    <source>
        <dbReference type="ARBA" id="ARBA00022452"/>
    </source>
</evidence>
<keyword evidence="6 7" id="KW-0998">Cell outer membrane</keyword>
<feature type="domain" description="TonB-dependent receptor plug" evidence="8">
    <location>
        <begin position="120"/>
        <end position="229"/>
    </location>
</feature>
<dbReference type="InterPro" id="IPR008969">
    <property type="entry name" value="CarboxyPept-like_regulatory"/>
</dbReference>
<dbReference type="InterPro" id="IPR023996">
    <property type="entry name" value="TonB-dep_OMP_SusC/RagA"/>
</dbReference>
<dbReference type="Pfam" id="PF13715">
    <property type="entry name" value="CarbopepD_reg_2"/>
    <property type="match status" value="1"/>
</dbReference>
<sequence length="1072" mass="118256">MELKQLLKSELKLNGAIMFFLFSSLCITAQTVTGTVTTSDGPMVGASIIEKGTVNGAQSDFDGNFSIEITGENAILVISYVGYKTKEISVNGQKNISVVLEEDVADLDQVVVVAYGAQKKSNLTGAISIVGSETFEDRPVANVQQALQGASPGLQITTSNATGEPGAEMNINIRGLQNFGGTNNSQPLVLIDNIPMGINDIDPDNIESISVLKDVASSSIYGARAAYGVVLITTKNGKKGDGVKVSYSTNYAITTLLNQPENADALSFAHTMNHARANIGAGPYFDATELDWITQNMANPGSAPEILPTPPNGLTWNLGPDGLNAHAATDWESIYFKKTSSRKKHNLNISGGTKNTSYYLSAGYYDEEGQLKQADDYFTRYNLDGKISSKVTPWMDVSLLTKYRYQEQEYPAHPTLGRSFVMLLMTRLKPTKPAFYPGTEVWTGRIGEQELHKALTKQRQLILSPRIVLEPVKDWVTTLELNYRTNDDSEQTRFPTVQSAIPDGLGGSIITSSAQDRTRYWSELYTNTYMSPNIRTEYTKNIGKHNFHVLAGFQQETFDYNNLQVQSNYLLTDGIPSISTSVGDITTNFSVSNNDQFEKGHWSTQGFFGRVGYNFDEKYLLEFNIRRDGSSRFKDGDRWGTFPSFSAGWVLSKESFYPLKNQINFLKIRGSYGSVGNQDVANYLHIPNLPVNQSNYLFGGERLWGVGAPDLSSIDLTWETVTTLDLGIDLRALNNRLGITFDWYRSNTTDLETGGLAVSAVLGALPPRVNAGEIETKGWDIEVSWQNTNSESGFSYGFTGVLSDYKATIKKFPTNPTLLTTLNYAGRTIGEIWGLETDGLFQSADDVASWQNDQSDIYNGTWFPGDLRYVDQNGDNVISVGDNTLANPGDRKVIGNSTPRYQFGFSGNASYKGFDMSFFIQGIGKRDLSITGLGTFRGPANGPLHANVYTEHLDFWRDETSPLGANPNGYFPNAYSQFIGQNNKNYRFPTTRFLQNGAYLRLKNVQLGYTLPNSVTKKAKISKARIYVSGENLITITDLMIYDPEAFNGATGRIGDQYPLSQVFSLGLNVNF</sequence>
<comment type="similarity">
    <text evidence="7">Belongs to the TonB-dependent receptor family.</text>
</comment>
<dbReference type="Proteomes" id="UP001176883">
    <property type="component" value="Unassembled WGS sequence"/>
</dbReference>
<proteinExistence type="inferred from homology"/>
<organism evidence="9 10">
    <name type="scientific">Flavivirga aquimarina</name>
    <dbReference type="NCBI Taxonomy" id="2027862"/>
    <lineage>
        <taxon>Bacteria</taxon>
        <taxon>Pseudomonadati</taxon>
        <taxon>Bacteroidota</taxon>
        <taxon>Flavobacteriia</taxon>
        <taxon>Flavobacteriales</taxon>
        <taxon>Flavobacteriaceae</taxon>
        <taxon>Flavivirga</taxon>
    </lineage>
</organism>
<keyword evidence="9" id="KW-0675">Receptor</keyword>
<dbReference type="NCBIfam" id="TIGR04057">
    <property type="entry name" value="SusC_RagA_signa"/>
    <property type="match status" value="1"/>
</dbReference>
<dbReference type="InterPro" id="IPR039426">
    <property type="entry name" value="TonB-dep_rcpt-like"/>
</dbReference>
<dbReference type="PROSITE" id="PS52016">
    <property type="entry name" value="TONB_DEPENDENT_REC_3"/>
    <property type="match status" value="1"/>
</dbReference>